<evidence type="ECO:0008006" key="3">
    <source>
        <dbReference type="Google" id="ProtNLM"/>
    </source>
</evidence>
<protein>
    <recommendedName>
        <fullName evidence="3">50S ribosomal protein L29</fullName>
    </recommendedName>
</protein>
<comment type="caution">
    <text evidence="1">The sequence shown here is derived from an EMBL/GenBank/DDBJ whole genome shotgun (WGS) entry which is preliminary data.</text>
</comment>
<dbReference type="Proteomes" id="UP000734271">
    <property type="component" value="Unassembled WGS sequence"/>
</dbReference>
<evidence type="ECO:0000313" key="2">
    <source>
        <dbReference type="Proteomes" id="UP000734271"/>
    </source>
</evidence>
<keyword evidence="2" id="KW-1185">Reference proteome</keyword>
<sequence length="62" mass="7680">MNEEEYAIRELFRTAWLEELYKMREILLHKKATPDNIRKLKQIDELIEEKNKRTEYLKKSIV</sequence>
<accession>A0ABS7SYN2</accession>
<gene>
    <name evidence="1" type="ORF">K8P03_04950</name>
</gene>
<evidence type="ECO:0000313" key="1">
    <source>
        <dbReference type="EMBL" id="MBZ2386645.1"/>
    </source>
</evidence>
<name>A0ABS7SYN2_9FIRM</name>
<dbReference type="RefSeq" id="WP_223418916.1">
    <property type="nucleotide sequence ID" value="NZ_JAIPME010000002.1"/>
</dbReference>
<dbReference type="EMBL" id="JAIPME010000002">
    <property type="protein sequence ID" value="MBZ2386645.1"/>
    <property type="molecule type" value="Genomic_DNA"/>
</dbReference>
<organism evidence="1 2">
    <name type="scientific">Anaerococcus murdochii</name>
    <dbReference type="NCBI Taxonomy" id="411577"/>
    <lineage>
        <taxon>Bacteria</taxon>
        <taxon>Bacillati</taxon>
        <taxon>Bacillota</taxon>
        <taxon>Tissierellia</taxon>
        <taxon>Tissierellales</taxon>
        <taxon>Peptoniphilaceae</taxon>
        <taxon>Anaerococcus</taxon>
    </lineage>
</organism>
<proteinExistence type="predicted"/>
<reference evidence="1 2" key="1">
    <citation type="submission" date="2021-08" db="EMBL/GenBank/DDBJ databases">
        <title>FDA dAtabase for Regulatory Grade micrObial Sequences (FDA-ARGOS): Supporting development and validation of Infectious Disease Dx tests.</title>
        <authorList>
            <person name="Sproer C."/>
            <person name="Gronow S."/>
            <person name="Severitt S."/>
            <person name="Schroder I."/>
            <person name="Tallon L."/>
            <person name="Sadzewicz L."/>
            <person name="Zhao X."/>
            <person name="Boylan J."/>
            <person name="Ott S."/>
            <person name="Bowen H."/>
            <person name="Vavikolanu K."/>
            <person name="Hazen T."/>
            <person name="Aluvathingal J."/>
            <person name="Nadendla S."/>
            <person name="Lowell S."/>
            <person name="Myers T."/>
            <person name="Yan Y."/>
            <person name="Sichtig H."/>
        </authorList>
    </citation>
    <scope>NUCLEOTIDE SEQUENCE [LARGE SCALE GENOMIC DNA]</scope>
    <source>
        <strain evidence="1 2">FDAARGOS_1460</strain>
    </source>
</reference>